<gene>
    <name evidence="5" type="ORF">OE749_15595</name>
</gene>
<evidence type="ECO:0000256" key="2">
    <source>
        <dbReference type="SAM" id="Phobius"/>
    </source>
</evidence>
<dbReference type="InterPro" id="IPR043128">
    <property type="entry name" value="Rev_trsase/Diguanyl_cyclase"/>
</dbReference>
<evidence type="ECO:0000256" key="1">
    <source>
        <dbReference type="SAM" id="Coils"/>
    </source>
</evidence>
<dbReference type="RefSeq" id="WP_263713402.1">
    <property type="nucleotide sequence ID" value="NZ_JAOWKX010000008.1"/>
</dbReference>
<keyword evidence="1" id="KW-0175">Coiled coil</keyword>
<feature type="transmembrane region" description="Helical" evidence="2">
    <location>
        <begin position="53"/>
        <end position="71"/>
    </location>
</feature>
<dbReference type="PANTHER" id="PTHR44757">
    <property type="entry name" value="DIGUANYLATE CYCLASE DGCP"/>
    <property type="match status" value="1"/>
</dbReference>
<dbReference type="CDD" id="cd01949">
    <property type="entry name" value="GGDEF"/>
    <property type="match status" value="1"/>
</dbReference>
<dbReference type="EMBL" id="JAOWKX010000008">
    <property type="protein sequence ID" value="MCV2886116.1"/>
    <property type="molecule type" value="Genomic_DNA"/>
</dbReference>
<dbReference type="PANTHER" id="PTHR44757:SF2">
    <property type="entry name" value="BIOFILM ARCHITECTURE MAINTENANCE PROTEIN MBAA"/>
    <property type="match status" value="1"/>
</dbReference>
<dbReference type="InterPro" id="IPR001633">
    <property type="entry name" value="EAL_dom"/>
</dbReference>
<dbReference type="Pfam" id="PF00563">
    <property type="entry name" value="EAL"/>
    <property type="match status" value="1"/>
</dbReference>
<feature type="transmembrane region" description="Helical" evidence="2">
    <location>
        <begin position="143"/>
        <end position="161"/>
    </location>
</feature>
<feature type="transmembrane region" description="Helical" evidence="2">
    <location>
        <begin position="116"/>
        <end position="136"/>
    </location>
</feature>
<dbReference type="InterPro" id="IPR029787">
    <property type="entry name" value="Nucleotide_cyclase"/>
</dbReference>
<comment type="caution">
    <text evidence="5">The sequence shown here is derived from an EMBL/GenBank/DDBJ whole genome shotgun (WGS) entry which is preliminary data.</text>
</comment>
<dbReference type="PROSITE" id="PS50887">
    <property type="entry name" value="GGDEF"/>
    <property type="match status" value="1"/>
</dbReference>
<dbReference type="Proteomes" id="UP001652504">
    <property type="component" value="Unassembled WGS sequence"/>
</dbReference>
<dbReference type="Gene3D" id="3.30.70.270">
    <property type="match status" value="1"/>
</dbReference>
<evidence type="ECO:0000259" key="4">
    <source>
        <dbReference type="PROSITE" id="PS50887"/>
    </source>
</evidence>
<feature type="transmembrane region" description="Helical" evidence="2">
    <location>
        <begin position="91"/>
        <end position="110"/>
    </location>
</feature>
<dbReference type="SMART" id="SM00267">
    <property type="entry name" value="GGDEF"/>
    <property type="match status" value="1"/>
</dbReference>
<feature type="transmembrane region" description="Helical" evidence="2">
    <location>
        <begin position="21"/>
        <end position="41"/>
    </location>
</feature>
<keyword evidence="2" id="KW-0812">Transmembrane</keyword>
<dbReference type="NCBIfam" id="TIGR00254">
    <property type="entry name" value="GGDEF"/>
    <property type="match status" value="1"/>
</dbReference>
<dbReference type="CDD" id="cd01948">
    <property type="entry name" value="EAL"/>
    <property type="match status" value="1"/>
</dbReference>
<dbReference type="InterPro" id="IPR052155">
    <property type="entry name" value="Biofilm_reg_signaling"/>
</dbReference>
<protein>
    <submittedName>
        <fullName evidence="5">EAL domain-containing protein</fullName>
    </submittedName>
</protein>
<dbReference type="Gene3D" id="3.20.20.450">
    <property type="entry name" value="EAL domain"/>
    <property type="match status" value="1"/>
</dbReference>
<feature type="coiled-coil region" evidence="1">
    <location>
        <begin position="201"/>
        <end position="242"/>
    </location>
</feature>
<keyword evidence="6" id="KW-1185">Reference proteome</keyword>
<evidence type="ECO:0000259" key="3">
    <source>
        <dbReference type="PROSITE" id="PS50883"/>
    </source>
</evidence>
<sequence length="677" mass="75212">MSTNISSDVSQANERDSAGVLYANNAGSLLGNFCGALAMVFGFPDQQNQDFKFFWLLIFVCLLTLRASDFLYWRFRLKRANYDGIGATNRFIAGCVASGAMWSLYGIAMFDRFETFEFATLCVIITSLAGGAASILSGHRVAASLYVSVMVFPLSIFALLSEYEYRQLIGGLGILYGCVMLYSARKASTLTSSTIQLKNDNAQLVDLMHKEQCKLNQLNRELSQTNQKLNDTQNSLESEVRRRTERIAELSSLDPLTHIYNRSAFTEQLKMLFGKGSEQGFSLALLFIDLNGFKKINDTLGHKIGDLVLSEVAKRIGAFANDYHAGRWGGDEFLVALPYADKDTAISVATALQTRIAQPLDVLSNRLDISASIGIAMYPEHSVSELELIQFADFAMFEQKKAMNPQPRVFDQTLIQELKEAQDMRDGLQSAISNKSLFLCYQPIISAKNGNAVAFEALLRWRFSDKLVPPTVFIPLAEQSGLIKEIGSWVLHRACIDASQWQDHCDASVSVNVSVMQLLDDTFINDLDKALLTSGLAPDKLHLEITESMFADNKKKVVEQLDAIKQRGVEVSIDDFGTGYSSLSQLQNLSFDTIKIDRTFVANIKQGGEAIIRATIFIASEFGCRIVAEGVETEEDAALLRELGVEYLQGYLYSKPVEKEFLPPWFGDGIDLQRKLG</sequence>
<name>A0ABT3ABR0_9ALTE</name>
<organism evidence="5 6">
    <name type="scientific">Fluctibacter corallii</name>
    <dbReference type="NCBI Taxonomy" id="2984329"/>
    <lineage>
        <taxon>Bacteria</taxon>
        <taxon>Pseudomonadati</taxon>
        <taxon>Pseudomonadota</taxon>
        <taxon>Gammaproteobacteria</taxon>
        <taxon>Alteromonadales</taxon>
        <taxon>Alteromonadaceae</taxon>
        <taxon>Fluctibacter</taxon>
    </lineage>
</organism>
<reference evidence="5 6" key="1">
    <citation type="submission" date="2022-10" db="EMBL/GenBank/DDBJ databases">
        <title>Aestuariibacter sp. AA17 isolated from Montipora capitata coral fragment.</title>
        <authorList>
            <person name="Emsley S.A."/>
            <person name="Pfannmuller K.M."/>
            <person name="Loughran R.M."/>
            <person name="Shlafstein M."/>
            <person name="Papke E."/>
            <person name="Saw J.H."/>
            <person name="Ushijima B."/>
            <person name="Videau P."/>
        </authorList>
    </citation>
    <scope>NUCLEOTIDE SEQUENCE [LARGE SCALE GENOMIC DNA]</scope>
    <source>
        <strain evidence="5 6">AA17</strain>
    </source>
</reference>
<evidence type="ECO:0000313" key="6">
    <source>
        <dbReference type="Proteomes" id="UP001652504"/>
    </source>
</evidence>
<evidence type="ECO:0000313" key="5">
    <source>
        <dbReference type="EMBL" id="MCV2886116.1"/>
    </source>
</evidence>
<dbReference type="PROSITE" id="PS50883">
    <property type="entry name" value="EAL"/>
    <property type="match status" value="1"/>
</dbReference>
<dbReference type="Pfam" id="PF00990">
    <property type="entry name" value="GGDEF"/>
    <property type="match status" value="1"/>
</dbReference>
<dbReference type="SMART" id="SM00052">
    <property type="entry name" value="EAL"/>
    <property type="match status" value="1"/>
</dbReference>
<proteinExistence type="predicted"/>
<keyword evidence="2" id="KW-1133">Transmembrane helix</keyword>
<dbReference type="InterPro" id="IPR000160">
    <property type="entry name" value="GGDEF_dom"/>
</dbReference>
<dbReference type="SUPFAM" id="SSF141868">
    <property type="entry name" value="EAL domain-like"/>
    <property type="match status" value="1"/>
</dbReference>
<keyword evidence="2" id="KW-0472">Membrane</keyword>
<accession>A0ABT3ABR0</accession>
<dbReference type="InterPro" id="IPR035919">
    <property type="entry name" value="EAL_sf"/>
</dbReference>
<feature type="domain" description="GGDEF" evidence="4">
    <location>
        <begin position="281"/>
        <end position="412"/>
    </location>
</feature>
<feature type="domain" description="EAL" evidence="3">
    <location>
        <begin position="421"/>
        <end position="670"/>
    </location>
</feature>
<dbReference type="SUPFAM" id="SSF55073">
    <property type="entry name" value="Nucleotide cyclase"/>
    <property type="match status" value="1"/>
</dbReference>